<keyword evidence="1" id="KW-1133">Transmembrane helix</keyword>
<keyword evidence="1" id="KW-0472">Membrane</keyword>
<gene>
    <name evidence="2" type="ORF">AMPC_09000</name>
</gene>
<feature type="transmembrane region" description="Helical" evidence="1">
    <location>
        <begin position="50"/>
        <end position="75"/>
    </location>
</feature>
<dbReference type="InterPro" id="IPR016024">
    <property type="entry name" value="ARM-type_fold"/>
</dbReference>
<reference evidence="3" key="1">
    <citation type="journal article" date="2022" name="Int. J. Syst. Evol. Microbiol.">
        <title>Anaeromyxobacter oryzae sp. nov., Anaeromyxobacter diazotrophicus sp. nov. and Anaeromyxobacter paludicola sp. nov., isolated from paddy soils.</title>
        <authorList>
            <person name="Itoh H."/>
            <person name="Xu Z."/>
            <person name="Mise K."/>
            <person name="Masuda Y."/>
            <person name="Ushijima N."/>
            <person name="Hayakawa C."/>
            <person name="Shiratori Y."/>
            <person name="Senoo K."/>
        </authorList>
    </citation>
    <scope>NUCLEOTIDE SEQUENCE [LARGE SCALE GENOMIC DNA]</scope>
    <source>
        <strain evidence="3">Red630</strain>
    </source>
</reference>
<name>A0ABN6N3M6_9BACT</name>
<protein>
    <recommendedName>
        <fullName evidence="4">HEAT repeat domain-containing protein</fullName>
    </recommendedName>
</protein>
<proteinExistence type="predicted"/>
<dbReference type="Gene3D" id="1.25.10.10">
    <property type="entry name" value="Leucine-rich Repeat Variant"/>
    <property type="match status" value="1"/>
</dbReference>
<evidence type="ECO:0000256" key="1">
    <source>
        <dbReference type="SAM" id="Phobius"/>
    </source>
</evidence>
<evidence type="ECO:0000313" key="2">
    <source>
        <dbReference type="EMBL" id="BDG07787.1"/>
    </source>
</evidence>
<feature type="transmembrane region" description="Helical" evidence="1">
    <location>
        <begin position="87"/>
        <end position="106"/>
    </location>
</feature>
<dbReference type="Pfam" id="PF13646">
    <property type="entry name" value="HEAT_2"/>
    <property type="match status" value="1"/>
</dbReference>
<keyword evidence="3" id="KW-1185">Reference proteome</keyword>
<evidence type="ECO:0000313" key="3">
    <source>
        <dbReference type="Proteomes" id="UP001162734"/>
    </source>
</evidence>
<dbReference type="InterPro" id="IPR011989">
    <property type="entry name" value="ARM-like"/>
</dbReference>
<sequence>MAPEPREQGGALLAFIRAARLPLYLILLAAVGVALFGGPSLERAVREGAIGSWVLVLAPALVATFIVGFAVYRFALVSAGRYHAGKAMVQVALMVLVFTFVLPTSLERYRTVGTAHPVDLSRYLRAPDPDARAMAAELTRHRSREDALSYVPRLVGLLGDPSPEVRRQAHASLASLAGEDAGGEGSDAAARWQAYWERQGVRFGTR</sequence>
<dbReference type="EMBL" id="AP025592">
    <property type="protein sequence ID" value="BDG07787.1"/>
    <property type="molecule type" value="Genomic_DNA"/>
</dbReference>
<evidence type="ECO:0008006" key="4">
    <source>
        <dbReference type="Google" id="ProtNLM"/>
    </source>
</evidence>
<dbReference type="Proteomes" id="UP001162734">
    <property type="component" value="Chromosome"/>
</dbReference>
<accession>A0ABN6N3M6</accession>
<dbReference type="SUPFAM" id="SSF48371">
    <property type="entry name" value="ARM repeat"/>
    <property type="match status" value="1"/>
</dbReference>
<dbReference type="RefSeq" id="WP_248344716.1">
    <property type="nucleotide sequence ID" value="NZ_AP025592.1"/>
</dbReference>
<organism evidence="2 3">
    <name type="scientific">Anaeromyxobacter paludicola</name>
    <dbReference type="NCBI Taxonomy" id="2918171"/>
    <lineage>
        <taxon>Bacteria</taxon>
        <taxon>Pseudomonadati</taxon>
        <taxon>Myxococcota</taxon>
        <taxon>Myxococcia</taxon>
        <taxon>Myxococcales</taxon>
        <taxon>Cystobacterineae</taxon>
        <taxon>Anaeromyxobacteraceae</taxon>
        <taxon>Anaeromyxobacter</taxon>
    </lineage>
</organism>
<feature type="transmembrane region" description="Helical" evidence="1">
    <location>
        <begin position="21"/>
        <end position="38"/>
    </location>
</feature>
<keyword evidence="1" id="KW-0812">Transmembrane</keyword>